<dbReference type="Pfam" id="PF13455">
    <property type="entry name" value="MUG113"/>
    <property type="match status" value="1"/>
</dbReference>
<dbReference type="EMBL" id="QGGO01000002">
    <property type="protein sequence ID" value="PWK28948.1"/>
    <property type="molecule type" value="Genomic_DNA"/>
</dbReference>
<dbReference type="InterPro" id="IPR018306">
    <property type="entry name" value="Phage_T5_Orf172_DNA-bd"/>
</dbReference>
<accession>A0A316EGW2</accession>
<evidence type="ECO:0000313" key="2">
    <source>
        <dbReference type="EMBL" id="PWK28948.1"/>
    </source>
</evidence>
<organism evidence="2 3">
    <name type="scientific">Arcicella aurantiaca</name>
    <dbReference type="NCBI Taxonomy" id="591202"/>
    <lineage>
        <taxon>Bacteria</taxon>
        <taxon>Pseudomonadati</taxon>
        <taxon>Bacteroidota</taxon>
        <taxon>Cytophagia</taxon>
        <taxon>Cytophagales</taxon>
        <taxon>Flectobacillaceae</taxon>
        <taxon>Arcicella</taxon>
    </lineage>
</organism>
<sequence length="399" mass="46799">MDKNRILDEIFSNDPFEMLNIKPTSSGTRNDEERLFSSFQPIVDFYQKNNREPLPVSEDIQEYQLFSRLKSIRENPSKMEILKKYDTYGFLTTKNVEINSIDDIFNDDSFGLLENDNLGLFDFKHINAPDKDRAETDFVARRKPCKDFNKYEQRLRDVQNDLKIGKRKLVDFNQGNLREGAFYIHNGVLFLLEKINISFKEHYREDGTRVREDGRTRCIFENGTESNMLKRSVEKILYANGKVVTENADEVAESFVNKVNNITEQDQAFGYIYVLKSKSSNQEIKQINNLYKIGYSKITVEERIKNAKEEPTYLMADVSILQTYKCYNINPQKLEQLLHIFFGKACLDIDIFDKNGNRHTPREWFIAPLHIIESAIEMIISGEILKYKYDIKNQEIIES</sequence>
<dbReference type="AlphaFoldDB" id="A0A316EGW2"/>
<proteinExistence type="predicted"/>
<gene>
    <name evidence="2" type="ORF">LV89_00501</name>
</gene>
<evidence type="ECO:0000313" key="3">
    <source>
        <dbReference type="Proteomes" id="UP000245489"/>
    </source>
</evidence>
<name>A0A316EGW2_9BACT</name>
<protein>
    <submittedName>
        <fullName evidence="2">T5orf172 domain-containing protein</fullName>
    </submittedName>
</protein>
<reference evidence="2 3" key="1">
    <citation type="submission" date="2018-05" db="EMBL/GenBank/DDBJ databases">
        <title>Genomic Encyclopedia of Archaeal and Bacterial Type Strains, Phase II (KMG-II): from individual species to whole genera.</title>
        <authorList>
            <person name="Goeker M."/>
        </authorList>
    </citation>
    <scope>NUCLEOTIDE SEQUENCE [LARGE SCALE GENOMIC DNA]</scope>
    <source>
        <strain evidence="2 3">DSM 22214</strain>
    </source>
</reference>
<comment type="caution">
    <text evidence="2">The sequence shown here is derived from an EMBL/GenBank/DDBJ whole genome shotgun (WGS) entry which is preliminary data.</text>
</comment>
<dbReference type="RefSeq" id="WP_109741279.1">
    <property type="nucleotide sequence ID" value="NZ_QGGO01000002.1"/>
</dbReference>
<feature type="domain" description="Bacteriophage T5 Orf172 DNA-binding" evidence="1">
    <location>
        <begin position="285"/>
        <end position="379"/>
    </location>
</feature>
<dbReference type="OrthoDB" id="9814995at2"/>
<evidence type="ECO:0000259" key="1">
    <source>
        <dbReference type="SMART" id="SM00974"/>
    </source>
</evidence>
<dbReference type="SMART" id="SM00974">
    <property type="entry name" value="T5orf172"/>
    <property type="match status" value="1"/>
</dbReference>
<dbReference type="Proteomes" id="UP000245489">
    <property type="component" value="Unassembled WGS sequence"/>
</dbReference>
<keyword evidence="3" id="KW-1185">Reference proteome</keyword>